<dbReference type="GO" id="GO:0005524">
    <property type="term" value="F:ATP binding"/>
    <property type="evidence" value="ECO:0007669"/>
    <property type="project" value="UniProtKB-KW"/>
</dbReference>
<dbReference type="PANTHER" id="PTHR10055:SF5">
    <property type="entry name" value="TRYPTOPHAN--TRNA LIGASE"/>
    <property type="match status" value="1"/>
</dbReference>
<dbReference type="Pfam" id="PF00579">
    <property type="entry name" value="tRNA-synt_1b"/>
    <property type="match status" value="2"/>
</dbReference>
<name>A0A075HL53_9EURY</name>
<evidence type="ECO:0000256" key="7">
    <source>
        <dbReference type="ARBA" id="ARBA00022917"/>
    </source>
</evidence>
<evidence type="ECO:0000256" key="9">
    <source>
        <dbReference type="ARBA" id="ARBA00030268"/>
    </source>
</evidence>
<evidence type="ECO:0000256" key="10">
    <source>
        <dbReference type="RuleBase" id="RU363036"/>
    </source>
</evidence>
<keyword evidence="7 10" id="KW-0648">Protein biosynthesis</keyword>
<keyword evidence="5 10" id="KW-0547">Nucleotide-binding</keyword>
<evidence type="ECO:0000256" key="2">
    <source>
        <dbReference type="ARBA" id="ARBA00013161"/>
    </source>
</evidence>
<evidence type="ECO:0000256" key="6">
    <source>
        <dbReference type="ARBA" id="ARBA00022840"/>
    </source>
</evidence>
<dbReference type="PANTHER" id="PTHR10055">
    <property type="entry name" value="TRYPTOPHANYL-TRNA SYNTHETASE"/>
    <property type="match status" value="1"/>
</dbReference>
<evidence type="ECO:0000256" key="4">
    <source>
        <dbReference type="ARBA" id="ARBA00022598"/>
    </source>
</evidence>
<dbReference type="InterPro" id="IPR002305">
    <property type="entry name" value="aa-tRNA-synth_Ic"/>
</dbReference>
<dbReference type="PRINTS" id="PR01039">
    <property type="entry name" value="TRNASYNTHTRP"/>
</dbReference>
<comment type="similarity">
    <text evidence="1 10">Belongs to the class-I aminoacyl-tRNA synthetase family.</text>
</comment>
<dbReference type="AlphaFoldDB" id="A0A075HL53"/>
<gene>
    <name evidence="11" type="primary">WARS</name>
    <name evidence="11" type="synonym">trpS</name>
</gene>
<dbReference type="Gene3D" id="3.40.50.620">
    <property type="entry name" value="HUPs"/>
    <property type="match status" value="1"/>
</dbReference>
<dbReference type="GO" id="GO:0004830">
    <property type="term" value="F:tryptophan-tRNA ligase activity"/>
    <property type="evidence" value="ECO:0007669"/>
    <property type="project" value="UniProtKB-EC"/>
</dbReference>
<proteinExistence type="inferred from homology"/>
<evidence type="ECO:0000256" key="5">
    <source>
        <dbReference type="ARBA" id="ARBA00022741"/>
    </source>
</evidence>
<dbReference type="GO" id="GO:0006436">
    <property type="term" value="P:tryptophanyl-tRNA aminoacylation"/>
    <property type="evidence" value="ECO:0007669"/>
    <property type="project" value="InterPro"/>
</dbReference>
<dbReference type="InterPro" id="IPR002306">
    <property type="entry name" value="Trp-tRNA-ligase"/>
</dbReference>
<accession>A0A075HL53</accession>
<dbReference type="FunFam" id="3.40.50.620:FF:000207">
    <property type="entry name" value="Tryptophan--tRNA ligase"/>
    <property type="match status" value="1"/>
</dbReference>
<keyword evidence="4 10" id="KW-0436">Ligase</keyword>
<dbReference type="SUPFAM" id="SSF52374">
    <property type="entry name" value="Nucleotidylyl transferase"/>
    <property type="match status" value="1"/>
</dbReference>
<evidence type="ECO:0000256" key="3">
    <source>
        <dbReference type="ARBA" id="ARBA00022490"/>
    </source>
</evidence>
<keyword evidence="8 10" id="KW-0030">Aminoacyl-tRNA synthetase</keyword>
<dbReference type="InterPro" id="IPR014729">
    <property type="entry name" value="Rossmann-like_a/b/a_fold"/>
</dbReference>
<dbReference type="Gene3D" id="1.10.240.10">
    <property type="entry name" value="Tyrosyl-Transfer RNA Synthetase"/>
    <property type="match status" value="1"/>
</dbReference>
<dbReference type="GO" id="GO:0005737">
    <property type="term" value="C:cytoplasm"/>
    <property type="evidence" value="ECO:0007669"/>
    <property type="project" value="TreeGrafter"/>
</dbReference>
<organism evidence="11">
    <name type="scientific">uncultured marine group II/III euryarchaeote KM3_67_G08</name>
    <dbReference type="NCBI Taxonomy" id="1456485"/>
    <lineage>
        <taxon>Archaea</taxon>
        <taxon>Methanobacteriati</taxon>
        <taxon>Methanobacteriota</taxon>
        <taxon>environmental samples</taxon>
    </lineage>
</organism>
<dbReference type="EMBL" id="KF901008">
    <property type="protein sequence ID" value="AIF14698.1"/>
    <property type="molecule type" value="Genomic_DNA"/>
</dbReference>
<keyword evidence="3" id="KW-0963">Cytoplasm</keyword>
<dbReference type="NCBIfam" id="NF008926">
    <property type="entry name" value="PRK12285.1-3"/>
    <property type="match status" value="1"/>
</dbReference>
<evidence type="ECO:0000256" key="8">
    <source>
        <dbReference type="ARBA" id="ARBA00023146"/>
    </source>
</evidence>
<keyword evidence="6 10" id="KW-0067">ATP-binding</keyword>
<evidence type="ECO:0000313" key="11">
    <source>
        <dbReference type="EMBL" id="AIF14698.1"/>
    </source>
</evidence>
<dbReference type="EC" id="6.1.1.2" evidence="2"/>
<evidence type="ECO:0000256" key="1">
    <source>
        <dbReference type="ARBA" id="ARBA00005594"/>
    </source>
</evidence>
<reference evidence="11" key="1">
    <citation type="journal article" date="2014" name="Genome Biol. Evol.">
        <title>Pangenome evidence for extensive interdomain horizontal transfer affecting lineage core and shell genes in uncultured planktonic thaumarchaeota and euryarchaeota.</title>
        <authorList>
            <person name="Deschamps P."/>
            <person name="Zivanovic Y."/>
            <person name="Moreira D."/>
            <person name="Rodriguez-Valera F."/>
            <person name="Lopez-Garcia P."/>
        </authorList>
    </citation>
    <scope>NUCLEOTIDE SEQUENCE</scope>
</reference>
<protein>
    <recommendedName>
        <fullName evidence="2">tryptophan--tRNA ligase</fullName>
        <ecNumber evidence="2">6.1.1.2</ecNumber>
    </recommendedName>
    <alternativeName>
        <fullName evidence="9">Tryptophanyl-tRNA synthetase</fullName>
    </alternativeName>
</protein>
<sequence>MGITFKPLSSKLVMKIDPWANEGVQNYKEICDKFGLETIDYTKLPNPTHLHRRGIIFAHRDLDNILESRKVGRPFGVLSGLMPSGQIHLGHKMVIDQARWYQELGGDVTITVADLEAHATRGLSLEACRKYAIEEYVTNYAGMGLDPDKTSIYFQSERPIVQKLGFTLGKKTNLSEMEAIYGFSGETTLAHVQSPLVQAGDIVHPQMDEYGGLRPIVVPVGIDQDPHIRLTRGMVSKTNWFNVNANKSGGMTIGLSIQDNNLEVMGIQANGGIDNKQRNKVIDKVVGAINKAGFSQVSSNPKHGKIDIKDASVSDRNELRYQLLSLERKLGGLGFMQPSSTYHQFAIGMTGGKMSSSQPETTMFLNDSMKTIEKKIKSSFSGGQATAEEHRKMGGNPDVDVAYQYLRYFFEEDDKELERVRNEYVSGELLTGEMKAICIEKASDWMKNHHELKDQNQHLVKKFLK</sequence>